<dbReference type="Proteomes" id="UP000886653">
    <property type="component" value="Unassembled WGS sequence"/>
</dbReference>
<evidence type="ECO:0000313" key="2">
    <source>
        <dbReference type="EMBL" id="KAG0150191.1"/>
    </source>
</evidence>
<reference evidence="2" key="1">
    <citation type="submission" date="2013-11" db="EMBL/GenBank/DDBJ databases">
        <title>Genome sequence of the fusiform rust pathogen reveals effectors for host alternation and coevolution with pine.</title>
        <authorList>
            <consortium name="DOE Joint Genome Institute"/>
            <person name="Smith K."/>
            <person name="Pendleton A."/>
            <person name="Kubisiak T."/>
            <person name="Anderson C."/>
            <person name="Salamov A."/>
            <person name="Aerts A."/>
            <person name="Riley R."/>
            <person name="Clum A."/>
            <person name="Lindquist E."/>
            <person name="Ence D."/>
            <person name="Campbell M."/>
            <person name="Kronenberg Z."/>
            <person name="Feau N."/>
            <person name="Dhillon B."/>
            <person name="Hamelin R."/>
            <person name="Burleigh J."/>
            <person name="Smith J."/>
            <person name="Yandell M."/>
            <person name="Nelson C."/>
            <person name="Grigoriev I."/>
            <person name="Davis J."/>
        </authorList>
    </citation>
    <scope>NUCLEOTIDE SEQUENCE</scope>
    <source>
        <strain evidence="2">G11</strain>
    </source>
</reference>
<proteinExistence type="predicted"/>
<feature type="domain" description="DUF6589" evidence="1">
    <location>
        <begin position="30"/>
        <end position="247"/>
    </location>
</feature>
<evidence type="ECO:0000259" key="1">
    <source>
        <dbReference type="Pfam" id="PF20231"/>
    </source>
</evidence>
<comment type="caution">
    <text evidence="2">The sequence shown here is derived from an EMBL/GenBank/DDBJ whole genome shotgun (WGS) entry which is preliminary data.</text>
</comment>
<evidence type="ECO:0000313" key="3">
    <source>
        <dbReference type="Proteomes" id="UP000886653"/>
    </source>
</evidence>
<keyword evidence="3" id="KW-1185">Reference proteome</keyword>
<dbReference type="OrthoDB" id="2504926at2759"/>
<gene>
    <name evidence="2" type="ORF">CROQUDRAFT_681754</name>
</gene>
<name>A0A9P6NN37_9BASI</name>
<protein>
    <recommendedName>
        <fullName evidence="1">DUF6589 domain-containing protein</fullName>
    </recommendedName>
</protein>
<dbReference type="InterPro" id="IPR046496">
    <property type="entry name" value="DUF6589"/>
</dbReference>
<accession>A0A9P6NN37</accession>
<dbReference type="Pfam" id="PF20231">
    <property type="entry name" value="DUF6589"/>
    <property type="match status" value="1"/>
</dbReference>
<dbReference type="AlphaFoldDB" id="A0A9P6NN37"/>
<sequence>MWLKDAQKKTITLGVLQLTASNFLPKPCTNIFLKRILHSLPRKLHHIEACYNKIKTSPPIIDLIPFHEPRIFMLHLMDMSEGSTKGIWQVLGKIAQHFGLSLDQMSKHIQLTAGDLATCKTFEALQKKFYQAGFPKESLQNLLTILGATHTLWNLAQKILSHHWGNLQEHHNTGIWKAWKALALPRYFVGGKINKMPANMNFSTVMQVVKSVHTATLVTCCRKCMSIKGHNVDLSKKSVAEELVEMCFQEFCSTQVL</sequence>
<dbReference type="EMBL" id="MU167221">
    <property type="protein sequence ID" value="KAG0150191.1"/>
    <property type="molecule type" value="Genomic_DNA"/>
</dbReference>
<organism evidence="2 3">
    <name type="scientific">Cronartium quercuum f. sp. fusiforme G11</name>
    <dbReference type="NCBI Taxonomy" id="708437"/>
    <lineage>
        <taxon>Eukaryota</taxon>
        <taxon>Fungi</taxon>
        <taxon>Dikarya</taxon>
        <taxon>Basidiomycota</taxon>
        <taxon>Pucciniomycotina</taxon>
        <taxon>Pucciniomycetes</taxon>
        <taxon>Pucciniales</taxon>
        <taxon>Coleosporiaceae</taxon>
        <taxon>Cronartium</taxon>
    </lineage>
</organism>